<dbReference type="RefSeq" id="WP_225421334.1">
    <property type="nucleotide sequence ID" value="NZ_JBHTOM010000009.1"/>
</dbReference>
<comment type="caution">
    <text evidence="1">The sequence shown here is derived from an EMBL/GenBank/DDBJ whole genome shotgun (WGS) entry which is preliminary data.</text>
</comment>
<gene>
    <name evidence="1" type="ORF">ACFQ5T_07500</name>
</gene>
<evidence type="ECO:0000313" key="1">
    <source>
        <dbReference type="EMBL" id="MFD1549541.1"/>
    </source>
</evidence>
<sequence>MTMLSQAHQQIKQLLQTAYQRNQITTINVHDITYTGTVDFISPATVYLGLAAGHSREIPLTQISQVKLHQFQSWWYLYDSTAQ</sequence>
<organism evidence="1 2">
    <name type="scientific">Levilactobacillus fuyuanensis</name>
    <dbReference type="NCBI Taxonomy" id="2486022"/>
    <lineage>
        <taxon>Bacteria</taxon>
        <taxon>Bacillati</taxon>
        <taxon>Bacillota</taxon>
        <taxon>Bacilli</taxon>
        <taxon>Lactobacillales</taxon>
        <taxon>Lactobacillaceae</taxon>
        <taxon>Levilactobacillus</taxon>
    </lineage>
</organism>
<dbReference type="Proteomes" id="UP001597195">
    <property type="component" value="Unassembled WGS sequence"/>
</dbReference>
<keyword evidence="2" id="KW-1185">Reference proteome</keyword>
<protein>
    <submittedName>
        <fullName evidence="1">Uncharacterized protein</fullName>
    </submittedName>
</protein>
<evidence type="ECO:0000313" key="2">
    <source>
        <dbReference type="Proteomes" id="UP001597195"/>
    </source>
</evidence>
<accession>A0ABW4H413</accession>
<reference evidence="2" key="1">
    <citation type="journal article" date="2019" name="Int. J. Syst. Evol. Microbiol.">
        <title>The Global Catalogue of Microorganisms (GCM) 10K type strain sequencing project: providing services to taxonomists for standard genome sequencing and annotation.</title>
        <authorList>
            <consortium name="The Broad Institute Genomics Platform"/>
            <consortium name="The Broad Institute Genome Sequencing Center for Infectious Disease"/>
            <person name="Wu L."/>
            <person name="Ma J."/>
        </authorList>
    </citation>
    <scope>NUCLEOTIDE SEQUENCE [LARGE SCALE GENOMIC DNA]</scope>
    <source>
        <strain evidence="2">CCM 8906</strain>
    </source>
</reference>
<name>A0ABW4H413_9LACO</name>
<dbReference type="EMBL" id="JBHTOM010000009">
    <property type="protein sequence ID" value="MFD1549541.1"/>
    <property type="molecule type" value="Genomic_DNA"/>
</dbReference>
<proteinExistence type="predicted"/>